<organism evidence="1 2">
    <name type="scientific">Pleurotus ostreatus</name>
    <name type="common">Oyster mushroom</name>
    <name type="synonym">White-rot fungus</name>
    <dbReference type="NCBI Taxonomy" id="5322"/>
    <lineage>
        <taxon>Eukaryota</taxon>
        <taxon>Fungi</taxon>
        <taxon>Dikarya</taxon>
        <taxon>Basidiomycota</taxon>
        <taxon>Agaricomycotina</taxon>
        <taxon>Agaricomycetes</taxon>
        <taxon>Agaricomycetidae</taxon>
        <taxon>Agaricales</taxon>
        <taxon>Pleurotineae</taxon>
        <taxon>Pleurotaceae</taxon>
        <taxon>Pleurotus</taxon>
    </lineage>
</organism>
<dbReference type="AlphaFoldDB" id="A0A8H6ZMQ8"/>
<dbReference type="RefSeq" id="XP_036626345.1">
    <property type="nucleotide sequence ID" value="XM_036771724.1"/>
</dbReference>
<sequence length="128" mass="14377">MYDNPRWFRRYKGVSIYFFLSLPSTATHQSCSTNQAANLQDEFEVLAGAHPATNRVLRLGIALCVSAEHSYSFPSRHRLRVAIEEYQKSLAKLVDDAVEQIVKDKTSDSQLSGTLIKLVAQSSLLCKE</sequence>
<keyword evidence="2" id="KW-1185">Reference proteome</keyword>
<protein>
    <submittedName>
        <fullName evidence="1">Uncharacterized protein</fullName>
    </submittedName>
</protein>
<dbReference type="EMBL" id="JACETU010000010">
    <property type="protein sequence ID" value="KAF7419491.1"/>
    <property type="molecule type" value="Genomic_DNA"/>
</dbReference>
<dbReference type="VEuPathDB" id="FungiDB:PC9H_002082"/>
<gene>
    <name evidence="1" type="ORF">PC9H_002082</name>
</gene>
<proteinExistence type="predicted"/>
<evidence type="ECO:0000313" key="1">
    <source>
        <dbReference type="EMBL" id="KAF7419491.1"/>
    </source>
</evidence>
<accession>A0A8H6ZMQ8</accession>
<dbReference type="Proteomes" id="UP000623687">
    <property type="component" value="Unassembled WGS sequence"/>
</dbReference>
<evidence type="ECO:0000313" key="2">
    <source>
        <dbReference type="Proteomes" id="UP000623687"/>
    </source>
</evidence>
<name>A0A8H6ZMQ8_PLEOS</name>
<dbReference type="GeneID" id="59371923"/>
<reference evidence="1" key="1">
    <citation type="submission" date="2019-07" db="EMBL/GenBank/DDBJ databases">
        <authorList>
            <person name="Palmer J.M."/>
        </authorList>
    </citation>
    <scope>NUCLEOTIDE SEQUENCE</scope>
    <source>
        <strain evidence="1">PC9</strain>
    </source>
</reference>
<comment type="caution">
    <text evidence="1">The sequence shown here is derived from an EMBL/GenBank/DDBJ whole genome shotgun (WGS) entry which is preliminary data.</text>
</comment>